<dbReference type="eggNOG" id="COG4932">
    <property type="taxonomic scope" value="Bacteria"/>
</dbReference>
<dbReference type="Gene3D" id="2.60.40.2810">
    <property type="match status" value="1"/>
</dbReference>
<feature type="non-terminal residue" evidence="5">
    <location>
        <position position="1"/>
    </location>
</feature>
<name>S3HKF5_9HYPH</name>
<dbReference type="PROSITE" id="PS50268">
    <property type="entry name" value="CADHERIN_2"/>
    <property type="match status" value="1"/>
</dbReference>
<dbReference type="InterPro" id="IPR015919">
    <property type="entry name" value="Cadherin-like_sf"/>
</dbReference>
<dbReference type="Pfam" id="PF17892">
    <property type="entry name" value="Cadherin_5"/>
    <property type="match status" value="1"/>
</dbReference>
<gene>
    <name evidence="5" type="ORF">RGCCGE502_05464</name>
</gene>
<reference evidence="5 6" key="1">
    <citation type="journal article" date="2012" name="J. Bacteriol.">
        <title>Genome sequence of Rhizobium grahamii CCGE502, a broad-host-range symbiont with low nodulation competitiveness in Phaseolus vulgaris.</title>
        <authorList>
            <person name="Althabegoiti M.J."/>
            <person name="Lozano L."/>
            <person name="Torres-Tejerizo G."/>
            <person name="Ormeno-Orrillo E."/>
            <person name="Rogel M.A."/>
            <person name="Gonzalez V."/>
            <person name="Martinez-Romero E."/>
        </authorList>
    </citation>
    <scope>NUCLEOTIDE SEQUENCE [LARGE SCALE GENOMIC DNA]</scope>
    <source>
        <strain evidence="5 6">CCGE 502</strain>
    </source>
</reference>
<dbReference type="Pfam" id="PF00353">
    <property type="entry name" value="HemolysinCabind"/>
    <property type="match status" value="11"/>
</dbReference>
<dbReference type="InterPro" id="IPR001343">
    <property type="entry name" value="Hemolysn_Ca-bd"/>
</dbReference>
<dbReference type="NCBIfam" id="TIGR03661">
    <property type="entry name" value="T1SS_VCA0849"/>
    <property type="match status" value="1"/>
</dbReference>
<protein>
    <submittedName>
        <fullName evidence="5">VCBS protein</fullName>
    </submittedName>
</protein>
<feature type="region of interest" description="Disordered" evidence="3">
    <location>
        <begin position="628"/>
        <end position="650"/>
    </location>
</feature>
<proteinExistence type="predicted"/>
<dbReference type="InterPro" id="IPR019960">
    <property type="entry name" value="T1SS_VCA0849"/>
</dbReference>
<keyword evidence="2" id="KW-0964">Secreted</keyword>
<evidence type="ECO:0000259" key="4">
    <source>
        <dbReference type="PROSITE" id="PS50268"/>
    </source>
</evidence>
<dbReference type="PANTHER" id="PTHR38340">
    <property type="entry name" value="S-LAYER PROTEIN"/>
    <property type="match status" value="1"/>
</dbReference>
<dbReference type="PROSITE" id="PS00330">
    <property type="entry name" value="HEMOLYSIN_CALCIUM"/>
    <property type="match status" value="2"/>
</dbReference>
<dbReference type="InterPro" id="IPR002126">
    <property type="entry name" value="Cadherin-like_dom"/>
</dbReference>
<dbReference type="GO" id="GO:0016020">
    <property type="term" value="C:membrane"/>
    <property type="evidence" value="ECO:0007669"/>
    <property type="project" value="InterPro"/>
</dbReference>
<comment type="caution">
    <text evidence="5">The sequence shown here is derived from an EMBL/GenBank/DDBJ whole genome shotgun (WGS) entry which is preliminary data.</text>
</comment>
<accession>S3HKF5</accession>
<evidence type="ECO:0000256" key="1">
    <source>
        <dbReference type="ARBA" id="ARBA00004613"/>
    </source>
</evidence>
<dbReference type="STRING" id="990285.RGCCGE502_05464"/>
<organism evidence="5 6">
    <name type="scientific">Rhizobium grahamii CCGE 502</name>
    <dbReference type="NCBI Taxonomy" id="990285"/>
    <lineage>
        <taxon>Bacteria</taxon>
        <taxon>Pseudomonadati</taxon>
        <taxon>Pseudomonadota</taxon>
        <taxon>Alphaproteobacteria</taxon>
        <taxon>Hyphomicrobiales</taxon>
        <taxon>Rhizobiaceae</taxon>
        <taxon>Rhizobium/Agrobacterium group</taxon>
        <taxon>Rhizobium</taxon>
    </lineage>
</organism>
<dbReference type="HOGENOM" id="CLU_247945_0_0_5"/>
<dbReference type="RefSeq" id="WP_016553165.1">
    <property type="nucleotide sequence ID" value="NZ_AEYE02000007.1"/>
</dbReference>
<dbReference type="Proteomes" id="UP000014411">
    <property type="component" value="Unassembled WGS sequence"/>
</dbReference>
<evidence type="ECO:0000313" key="6">
    <source>
        <dbReference type="Proteomes" id="UP000014411"/>
    </source>
</evidence>
<comment type="subcellular location">
    <subcellularLocation>
        <location evidence="1">Secreted</location>
    </subcellularLocation>
</comment>
<dbReference type="CDD" id="cd11304">
    <property type="entry name" value="Cadherin_repeat"/>
    <property type="match status" value="1"/>
</dbReference>
<dbReference type="GO" id="GO:0005576">
    <property type="term" value="C:extracellular region"/>
    <property type="evidence" value="ECO:0007669"/>
    <property type="project" value="UniProtKB-SubCell"/>
</dbReference>
<dbReference type="eggNOG" id="COG2931">
    <property type="taxonomic scope" value="Bacteria"/>
</dbReference>
<evidence type="ECO:0000256" key="3">
    <source>
        <dbReference type="SAM" id="MobiDB-lite"/>
    </source>
</evidence>
<dbReference type="PRINTS" id="PR00313">
    <property type="entry name" value="CABNDNGRPT"/>
</dbReference>
<dbReference type="PANTHER" id="PTHR38340:SF1">
    <property type="entry name" value="S-LAYER PROTEIN"/>
    <property type="match status" value="1"/>
</dbReference>
<sequence>APVITGATNLTAISEDASTSANGGTLVSALVAGHASDVDGSVAGIAISGSSPTGGHWAYSTDNGQSWATFSASNSAALVLGLSSLVRFVPDLNVQTEDSTSPQTKIDQPTLTFHAWDGTSATEGTTVDLTTTGSTGGTSAYSSGTATASLAITSVVDHVFTDGNDTVDLHTFAYDPAHDANWFEDGNYLNAGDGDDVVRLPDAGDPLASHYVGQTFNAGAGNDTITGGDLNDRIEGGDGHDRITGGLGSDTLSGGAGSDTFVLGQDVTGSGTRAVELGDGTTRQVSIDGLAGTADMVTGGTGTDVINLDASGAPGYVYDAYSAPSFISGVEIINGTAGNDVILVGNNYVSDGINGGISIDGRGGNDVIGGGAGNDTLLGGTGNDLLSGLGGDDLLNGGTGNDEIWGGAGNDTVFGGEGDDTIIGGAGSDTLYGNAGNDTFVYAPGNGKSVAGDGSDSIDGGDDIDTLKIERLAVEQNRYYVKDTSIGFNVTVDHYAGTPDVLSVQNVEKLEIDVKGYEQVVLQGNLGGLTVDVEGNGEGNGLFLNELASVTKVTANLGGGNDEVYGGNQTGAINIDGGDGIDVLKYGLVNGPVAIDLAAGTAQHGGSTDIVTNFENAIGTSYGDHLQGSDGANELSGGDGGDVIEGRGGNDTIDAGAGSDLIVYNSGDGSDTVDGGDGNDTLHLTGANQAETFNINAISLNSANHLAVNIEAGDTSAAATNLNYEVATKNVEEWVVDGAGGNDTFVVSGSLSGTGLATSTLTINGGDGDDTLDVSKLTSNEHVVFNGGAGNDTIIFGDVDWKDATAVQTENGFRITIGGKTFDISGAEAFQFKNGTATVETLVEAAPSGATGTLSVAENVVGGTPVGTVQSADINGGLDKLTYAFLVNGQASQISADDKFIINADTGEIVVKQGAQIDYETTPVVGDGHALTETVRVTDVHGIYTDQVVNVVVTNVNEVPVATGDSYTTDEDTALVINAAGVLANDSDVDGNTLKSVLVNGPAHGSLTLNADGSFTYTPAANYSGADSFTYKANDGTADSAPVTVSIDVKPVNDGEAKLSITDTTQTAGAPKVGDLLTAAIATADPDGNGTMTYHWLRNGVEISDAHATTYKLTRDDVGKTISVYATYTDGQGFPSTTASIAMTSAVVGANTAPVAAADITVFTDAGNGKTISISHEALLWSPYDPDGNVLSVVDVAGDSNKVTAESDDVLFKRSGATNEFTYNVYDGAAKTHVTATVESGLTGTSHDDIIVAFGSGSTHTLTGNAGNDVLVGATGDQNTRNAMHGGDGHDLLISGGKNDNLYGDAGDDVLVAHSGAYAVNMWGGDGNDTFVIDQTGRINLHGDGGVDTLDFSHLGAGVNFTLGNAGQGTFQEVGYESIEGVIGTHLADTLTGNALANILEGGAGKDTLIGGGGADTFVLDVDALSNINMADVITDYKASEGDTLDVSKLLDSLLGHQATEAEALASVKTTVAGADTVVSVNANGGWHDVAVLQNTTEAVKILYDDKHDTTTAPHVG</sequence>
<dbReference type="NCBIfam" id="NF012211">
    <property type="entry name" value="tand_rpt_95"/>
    <property type="match status" value="1"/>
</dbReference>
<dbReference type="EMBL" id="AEYE02000007">
    <property type="protein sequence ID" value="EPE99272.1"/>
    <property type="molecule type" value="Genomic_DNA"/>
</dbReference>
<dbReference type="InterPro" id="IPR018511">
    <property type="entry name" value="Hemolysin-typ_Ca-bd_CS"/>
</dbReference>
<dbReference type="Gene3D" id="2.60.40.2700">
    <property type="match status" value="1"/>
</dbReference>
<feature type="domain" description="Cadherin" evidence="4">
    <location>
        <begin position="848"/>
        <end position="962"/>
    </location>
</feature>
<dbReference type="InterPro" id="IPR050557">
    <property type="entry name" value="RTX_toxin/Mannuronan_C5-epim"/>
</dbReference>
<feature type="compositionally biased region" description="Gly residues" evidence="3">
    <location>
        <begin position="637"/>
        <end position="649"/>
    </location>
</feature>
<dbReference type="SUPFAM" id="SSF51120">
    <property type="entry name" value="beta-Roll"/>
    <property type="match status" value="6"/>
</dbReference>
<evidence type="ECO:0000313" key="5">
    <source>
        <dbReference type="EMBL" id="EPE99272.1"/>
    </source>
</evidence>
<dbReference type="SUPFAM" id="SSF49313">
    <property type="entry name" value="Cadherin-like"/>
    <property type="match status" value="1"/>
</dbReference>
<dbReference type="GO" id="GO:0007156">
    <property type="term" value="P:homophilic cell adhesion via plasma membrane adhesion molecules"/>
    <property type="evidence" value="ECO:0007669"/>
    <property type="project" value="InterPro"/>
</dbReference>
<dbReference type="Gene3D" id="2.150.10.10">
    <property type="entry name" value="Serralysin-like metalloprotease, C-terminal"/>
    <property type="match status" value="6"/>
</dbReference>
<dbReference type="InterPro" id="IPR011049">
    <property type="entry name" value="Serralysin-like_metalloprot_C"/>
</dbReference>
<dbReference type="GO" id="GO:0005509">
    <property type="term" value="F:calcium ion binding"/>
    <property type="evidence" value="ECO:0007669"/>
    <property type="project" value="InterPro"/>
</dbReference>
<dbReference type="InterPro" id="IPR041690">
    <property type="entry name" value="Cadherin_5"/>
</dbReference>
<evidence type="ECO:0000256" key="2">
    <source>
        <dbReference type="ARBA" id="ARBA00022525"/>
    </source>
</evidence>
<keyword evidence="6" id="KW-1185">Reference proteome</keyword>
<dbReference type="Gene3D" id="2.60.40.60">
    <property type="entry name" value="Cadherins"/>
    <property type="match status" value="1"/>
</dbReference>